<dbReference type="EnsemblPlants" id="OPUNC07G04100.1">
    <property type="protein sequence ID" value="OPUNC07G04100.1"/>
    <property type="gene ID" value="OPUNC07G04100"/>
</dbReference>
<reference evidence="2" key="1">
    <citation type="submission" date="2015-04" db="UniProtKB">
        <authorList>
            <consortium name="EnsemblPlants"/>
        </authorList>
    </citation>
    <scope>IDENTIFICATION</scope>
</reference>
<dbReference type="STRING" id="4537.A0A0E0LHI9"/>
<dbReference type="InterPro" id="IPR053168">
    <property type="entry name" value="Glutamic_endopeptidase"/>
</dbReference>
<dbReference type="Gramene" id="OPUNC07G04100.1">
    <property type="protein sequence ID" value="OPUNC07G04100.1"/>
    <property type="gene ID" value="OPUNC07G04100"/>
</dbReference>
<feature type="domain" description="Neprosin PEP catalytic" evidence="1">
    <location>
        <begin position="17"/>
        <end position="263"/>
    </location>
</feature>
<accession>A0A0E0LHI9</accession>
<dbReference type="InterPro" id="IPR004314">
    <property type="entry name" value="Neprosin"/>
</dbReference>
<dbReference type="OMA" id="GGNTHQI"/>
<evidence type="ECO:0000313" key="2">
    <source>
        <dbReference type="EnsemblPlants" id="OPUNC07G04100.1"/>
    </source>
</evidence>
<dbReference type="PANTHER" id="PTHR31589:SF236">
    <property type="entry name" value="NEPROSIN DOMAIN-CONTAINING PROTEIN"/>
    <property type="match status" value="1"/>
</dbReference>
<sequence>MAPILHVNLSSSNYESTQAGTKYFSAHGWRHSDDAIEYYGLEATMDVYGFNLKHGQQTGGFIWIYSTDEESATNEVIAGWNVEPESYNDTQTHFSTWFIEGPVSNACPDMRCPGFESMYSSEIVPGMVVNSVSSTSSGKQYITVRVSKDQNTGDWQIYYGFNEDAKLIGYYPISLFTSLSYKPVTIMFGGFAFKNEHEPSPPMSSGNAPLKNAASFSSLKFFEQVAMPIRSILISIIHQIVTMSLLLHMASSFMGDLAIYASM</sequence>
<organism evidence="2">
    <name type="scientific">Oryza punctata</name>
    <name type="common">Red rice</name>
    <dbReference type="NCBI Taxonomy" id="4537"/>
    <lineage>
        <taxon>Eukaryota</taxon>
        <taxon>Viridiplantae</taxon>
        <taxon>Streptophyta</taxon>
        <taxon>Embryophyta</taxon>
        <taxon>Tracheophyta</taxon>
        <taxon>Spermatophyta</taxon>
        <taxon>Magnoliopsida</taxon>
        <taxon>Liliopsida</taxon>
        <taxon>Poales</taxon>
        <taxon>Poaceae</taxon>
        <taxon>BOP clade</taxon>
        <taxon>Oryzoideae</taxon>
        <taxon>Oryzeae</taxon>
        <taxon>Oryzinae</taxon>
        <taxon>Oryza</taxon>
    </lineage>
</organism>
<dbReference type="PROSITE" id="PS52045">
    <property type="entry name" value="NEPROSIN_PEP_CD"/>
    <property type="match status" value="1"/>
</dbReference>
<reference evidence="2" key="2">
    <citation type="submission" date="2018-05" db="EMBL/GenBank/DDBJ databases">
        <title>OpunRS2 (Oryza punctata Reference Sequence Version 2).</title>
        <authorList>
            <person name="Zhang J."/>
            <person name="Kudrna D."/>
            <person name="Lee S."/>
            <person name="Talag J."/>
            <person name="Welchert J."/>
            <person name="Wing R.A."/>
        </authorList>
    </citation>
    <scope>NUCLEOTIDE SEQUENCE [LARGE SCALE GENOMIC DNA]</scope>
</reference>
<protein>
    <recommendedName>
        <fullName evidence="1">Neprosin PEP catalytic domain-containing protein</fullName>
    </recommendedName>
</protein>
<dbReference type="PANTHER" id="PTHR31589">
    <property type="entry name" value="PROTEIN, PUTATIVE (DUF239)-RELATED-RELATED"/>
    <property type="match status" value="1"/>
</dbReference>
<evidence type="ECO:0000259" key="1">
    <source>
        <dbReference type="PROSITE" id="PS52045"/>
    </source>
</evidence>
<keyword evidence="3" id="KW-1185">Reference proteome</keyword>
<evidence type="ECO:0000313" key="3">
    <source>
        <dbReference type="Proteomes" id="UP000026962"/>
    </source>
</evidence>
<dbReference type="Pfam" id="PF03080">
    <property type="entry name" value="Neprosin"/>
    <property type="match status" value="1"/>
</dbReference>
<dbReference type="AlphaFoldDB" id="A0A0E0LHI9"/>
<proteinExistence type="predicted"/>
<dbReference type="HOGENOM" id="CLU_030538_3_0_1"/>
<dbReference type="Proteomes" id="UP000026962">
    <property type="component" value="Chromosome 7"/>
</dbReference>
<name>A0A0E0LHI9_ORYPU</name>